<dbReference type="Pfam" id="PF07687">
    <property type="entry name" value="M20_dimer"/>
    <property type="match status" value="1"/>
</dbReference>
<reference evidence="3" key="1">
    <citation type="journal article" date="2011" name="PLoS ONE">
        <title>A deep insight into the sialotranscriptome of the gulf coast tick, Amblyomma maculatum.</title>
        <authorList>
            <person name="Karim S."/>
            <person name="Singh P."/>
            <person name="Ribeiro J.M."/>
        </authorList>
    </citation>
    <scope>NUCLEOTIDE SEQUENCE</scope>
    <source>
        <tissue evidence="3">Salivary gland</tissue>
    </source>
</reference>
<dbReference type="InterPro" id="IPR036264">
    <property type="entry name" value="Bact_exopeptidase_dim_dom"/>
</dbReference>
<dbReference type="InterPro" id="IPR011650">
    <property type="entry name" value="Peptidase_M20_dimer"/>
</dbReference>
<dbReference type="Gene3D" id="3.40.630.10">
    <property type="entry name" value="Zn peptidases"/>
    <property type="match status" value="1"/>
</dbReference>
<feature type="domain" description="Peptidase M20 dimerisation" evidence="2">
    <location>
        <begin position="148"/>
        <end position="239"/>
    </location>
</feature>
<dbReference type="FunFam" id="3.30.70.360:FF:000004">
    <property type="entry name" value="Peptidase M20 domain-containing protein 2"/>
    <property type="match status" value="1"/>
</dbReference>
<evidence type="ECO:0000313" key="3">
    <source>
        <dbReference type="EMBL" id="AEO32321.1"/>
    </source>
</evidence>
<name>G3MFQ3_AMBMU</name>
<dbReference type="Gene3D" id="3.30.70.360">
    <property type="match status" value="1"/>
</dbReference>
<proteinExistence type="evidence at transcript level"/>
<dbReference type="Pfam" id="PF01546">
    <property type="entry name" value="Peptidase_M20"/>
    <property type="match status" value="1"/>
</dbReference>
<dbReference type="SUPFAM" id="SSF55031">
    <property type="entry name" value="Bacterial exopeptidase dimerisation domain"/>
    <property type="match status" value="1"/>
</dbReference>
<feature type="non-terminal residue" evidence="3">
    <location>
        <position position="300"/>
    </location>
</feature>
<dbReference type="NCBIfam" id="TIGR01891">
    <property type="entry name" value="amidohydrolases"/>
    <property type="match status" value="1"/>
</dbReference>
<dbReference type="PANTHER" id="PTHR30575:SF0">
    <property type="entry name" value="XAA-ARG DIPEPTIDASE"/>
    <property type="match status" value="1"/>
</dbReference>
<evidence type="ECO:0000259" key="2">
    <source>
        <dbReference type="Pfam" id="PF07687"/>
    </source>
</evidence>
<evidence type="ECO:0000256" key="1">
    <source>
        <dbReference type="SAM" id="MobiDB-lite"/>
    </source>
</evidence>
<dbReference type="AlphaFoldDB" id="G3MFQ3"/>
<dbReference type="EMBL" id="JO840704">
    <property type="protein sequence ID" value="AEO32321.1"/>
    <property type="molecule type" value="mRNA"/>
</dbReference>
<dbReference type="CDD" id="cd03887">
    <property type="entry name" value="M20_Acy1L2"/>
    <property type="match status" value="1"/>
</dbReference>
<organism evidence="3">
    <name type="scientific">Amblyomma maculatum</name>
    <name type="common">Gulf Coast tick</name>
    <dbReference type="NCBI Taxonomy" id="34609"/>
    <lineage>
        <taxon>Eukaryota</taxon>
        <taxon>Metazoa</taxon>
        <taxon>Ecdysozoa</taxon>
        <taxon>Arthropoda</taxon>
        <taxon>Chelicerata</taxon>
        <taxon>Arachnida</taxon>
        <taxon>Acari</taxon>
        <taxon>Parasitiformes</taxon>
        <taxon>Ixodida</taxon>
        <taxon>Ixodoidea</taxon>
        <taxon>Ixodidae</taxon>
        <taxon>Amblyomminae</taxon>
        <taxon>Amblyomma</taxon>
    </lineage>
</organism>
<dbReference type="InterPro" id="IPR017439">
    <property type="entry name" value="Amidohydrolase"/>
</dbReference>
<sequence>MGKYLWRNPELAFAEFKAHDYITRYLDDEGFQVARNYALPTAFRAEFGGGDVTVVVLCEYDALPGLGHACGHNLIAQSSVAAGIAVKEVLQQASLPGKVVVLGTPAEEGGGGKVHLLKAGAFNSVDAALMAHPSTRNVAACTTTAVAKYAVMYKGRPTHSAASPWQGRNALDAAVSAYTSVAMLRQQLRPEYRVSGILRKGGDQPNIIPAETTMEFDVRAPQASQLDELGRKLRACFDAGALSSGCDVSVKEAMPAYKNLLPNVTMAKIYRAHAEEQGLLFPDGDVSPASSASTDVGNVS</sequence>
<accession>G3MFQ3</accession>
<dbReference type="InterPro" id="IPR052030">
    <property type="entry name" value="Peptidase_M20/M20A_hydrolases"/>
</dbReference>
<dbReference type="GO" id="GO:0016805">
    <property type="term" value="F:dipeptidase activity"/>
    <property type="evidence" value="ECO:0007669"/>
    <property type="project" value="TreeGrafter"/>
</dbReference>
<dbReference type="InterPro" id="IPR002933">
    <property type="entry name" value="Peptidase_M20"/>
</dbReference>
<feature type="compositionally biased region" description="Polar residues" evidence="1">
    <location>
        <begin position="288"/>
        <end position="300"/>
    </location>
</feature>
<feature type="region of interest" description="Disordered" evidence="1">
    <location>
        <begin position="281"/>
        <end position="300"/>
    </location>
</feature>
<protein>
    <recommendedName>
        <fullName evidence="2">Peptidase M20 dimerisation domain-containing protein</fullName>
    </recommendedName>
</protein>
<dbReference type="SUPFAM" id="SSF53187">
    <property type="entry name" value="Zn-dependent exopeptidases"/>
    <property type="match status" value="1"/>
</dbReference>
<dbReference type="PANTHER" id="PTHR30575">
    <property type="entry name" value="PEPTIDASE M20"/>
    <property type="match status" value="1"/>
</dbReference>